<organism evidence="2 3">
    <name type="scientific">Clostridium polyendosporum</name>
    <dbReference type="NCBI Taxonomy" id="69208"/>
    <lineage>
        <taxon>Bacteria</taxon>
        <taxon>Bacillati</taxon>
        <taxon>Bacillota</taxon>
        <taxon>Clostridia</taxon>
        <taxon>Eubacteriales</taxon>
        <taxon>Clostridiaceae</taxon>
        <taxon>Clostridium</taxon>
    </lineage>
</organism>
<dbReference type="RefSeq" id="WP_212905048.1">
    <property type="nucleotide sequence ID" value="NZ_BOPZ01000035.1"/>
</dbReference>
<dbReference type="Pfam" id="PF13539">
    <property type="entry name" value="Peptidase_M15_4"/>
    <property type="match status" value="1"/>
</dbReference>
<protein>
    <recommendedName>
        <fullName evidence="1">Peptidase M15C domain-containing protein</fullName>
    </recommendedName>
</protein>
<keyword evidence="3" id="KW-1185">Reference proteome</keyword>
<dbReference type="Proteomes" id="UP000679179">
    <property type="component" value="Unassembled WGS sequence"/>
</dbReference>
<evidence type="ECO:0000313" key="3">
    <source>
        <dbReference type="Proteomes" id="UP000679179"/>
    </source>
</evidence>
<gene>
    <name evidence="2" type="ORF">CPJCM30710_30400</name>
</gene>
<dbReference type="SUPFAM" id="SSF55166">
    <property type="entry name" value="Hedgehog/DD-peptidase"/>
    <property type="match status" value="1"/>
</dbReference>
<evidence type="ECO:0000259" key="1">
    <source>
        <dbReference type="Pfam" id="PF13539"/>
    </source>
</evidence>
<name>A0A919VFJ6_9CLOT</name>
<dbReference type="InterPro" id="IPR009045">
    <property type="entry name" value="Zn_M74/Hedgehog-like"/>
</dbReference>
<dbReference type="EMBL" id="BOPZ01000035">
    <property type="protein sequence ID" value="GIM30374.1"/>
    <property type="molecule type" value="Genomic_DNA"/>
</dbReference>
<proteinExistence type="predicted"/>
<reference evidence="2" key="1">
    <citation type="submission" date="2021-03" db="EMBL/GenBank/DDBJ databases">
        <title>Taxonomic study of Clostridium polyendosporum from meadow-gley soil under rice.</title>
        <authorList>
            <person name="Kobayashi H."/>
            <person name="Tanizawa Y."/>
            <person name="Yagura M."/>
        </authorList>
    </citation>
    <scope>NUCLEOTIDE SEQUENCE</scope>
    <source>
        <strain evidence="2">JCM 30710</strain>
    </source>
</reference>
<dbReference type="Gene3D" id="3.30.1380.10">
    <property type="match status" value="1"/>
</dbReference>
<dbReference type="AlphaFoldDB" id="A0A919VFJ6"/>
<comment type="caution">
    <text evidence="2">The sequence shown here is derived from an EMBL/GenBank/DDBJ whole genome shotgun (WGS) entry which is preliminary data.</text>
</comment>
<sequence length="314" mass="36813">MVKRKIKVLLINLIVFILCAKNIPVQAINVILVEPSANFYEATMKRDILCLMIAYQGYITDIERTKEGFVYIIMKSGKRIIYDDKKVKEIKEKVQNPDLQDMMEQVYPLFNITKLMPSDFNPGRIRVYDFFNEVYGGSEQQVVSNLTNVKIGYKSHLFNSNNKASEALQSATQELIPVTEKSSFIYSFVFPISGTFNYRTIHGTDRLSAHAYGIAIDLAYDKNDYWNWTSRKEGEKRLALYPKEIIRIFEKNNFIWGGKWGLFDILHFEYRPELILKSRYFENQSYDIKKWYSGMPLDNAVVEDYIRLIEEKLN</sequence>
<dbReference type="GO" id="GO:0008233">
    <property type="term" value="F:peptidase activity"/>
    <property type="evidence" value="ECO:0007669"/>
    <property type="project" value="InterPro"/>
</dbReference>
<feature type="domain" description="Peptidase M15C" evidence="1">
    <location>
        <begin position="203"/>
        <end position="270"/>
    </location>
</feature>
<dbReference type="InterPro" id="IPR039561">
    <property type="entry name" value="Peptidase_M15C"/>
</dbReference>
<evidence type="ECO:0000313" key="2">
    <source>
        <dbReference type="EMBL" id="GIM30374.1"/>
    </source>
</evidence>
<accession>A0A919VFJ6</accession>